<keyword evidence="1" id="KW-0732">Signal</keyword>
<dbReference type="Pfam" id="PF01826">
    <property type="entry name" value="TIL"/>
    <property type="match status" value="1"/>
</dbReference>
<dbReference type="Gene3D" id="2.10.25.10">
    <property type="entry name" value="Laminin"/>
    <property type="match status" value="1"/>
</dbReference>
<evidence type="ECO:0000259" key="2">
    <source>
        <dbReference type="Pfam" id="PF01826"/>
    </source>
</evidence>
<feature type="signal peptide" evidence="1">
    <location>
        <begin position="1"/>
        <end position="19"/>
    </location>
</feature>
<feature type="chain" id="PRO_5007285000" evidence="1">
    <location>
        <begin position="20"/>
        <end position="97"/>
    </location>
</feature>
<feature type="domain" description="TIL" evidence="2">
    <location>
        <begin position="29"/>
        <end position="94"/>
    </location>
</feature>
<dbReference type="InterPro" id="IPR036084">
    <property type="entry name" value="Ser_inhib-like_sf"/>
</dbReference>
<proteinExistence type="predicted"/>
<dbReference type="EMBL" id="GEDV01011152">
    <property type="protein sequence ID" value="JAP77405.1"/>
    <property type="molecule type" value="Transcribed_RNA"/>
</dbReference>
<accession>A0A131YFZ8</accession>
<name>A0A131YFZ8_RHIAP</name>
<evidence type="ECO:0000313" key="3">
    <source>
        <dbReference type="EMBL" id="JAP77405.1"/>
    </source>
</evidence>
<dbReference type="AlphaFoldDB" id="A0A131YFZ8"/>
<evidence type="ECO:0000256" key="1">
    <source>
        <dbReference type="SAM" id="SignalP"/>
    </source>
</evidence>
<sequence length="97" mass="10651">MAKLLVAALVLVTVVAVFSAPSGWKPPKCAKDEVYRTVGACTPVNCPETRPTTPRPGQEKHIPVCTLQLIHGCFCRKGLLRRKSDKKCVPMDQCWSS</sequence>
<dbReference type="SUPFAM" id="SSF57567">
    <property type="entry name" value="Serine protease inhibitors"/>
    <property type="match status" value="1"/>
</dbReference>
<organism evidence="3">
    <name type="scientific">Rhipicephalus appendiculatus</name>
    <name type="common">Brown ear tick</name>
    <dbReference type="NCBI Taxonomy" id="34631"/>
    <lineage>
        <taxon>Eukaryota</taxon>
        <taxon>Metazoa</taxon>
        <taxon>Ecdysozoa</taxon>
        <taxon>Arthropoda</taxon>
        <taxon>Chelicerata</taxon>
        <taxon>Arachnida</taxon>
        <taxon>Acari</taxon>
        <taxon>Parasitiformes</taxon>
        <taxon>Ixodida</taxon>
        <taxon>Ixodoidea</taxon>
        <taxon>Ixodidae</taxon>
        <taxon>Rhipicephalinae</taxon>
        <taxon>Rhipicephalus</taxon>
        <taxon>Rhipicephalus</taxon>
    </lineage>
</organism>
<reference evidence="3" key="1">
    <citation type="journal article" date="2016" name="Ticks Tick Borne Dis.">
        <title>De novo assembly and annotation of the salivary gland transcriptome of Rhipicephalus appendiculatus male and female ticks during blood feeding.</title>
        <authorList>
            <person name="de Castro M.H."/>
            <person name="de Klerk D."/>
            <person name="Pienaar R."/>
            <person name="Latif A.A."/>
            <person name="Rees D.J."/>
            <person name="Mans B.J."/>
        </authorList>
    </citation>
    <scope>NUCLEOTIDE SEQUENCE</scope>
    <source>
        <tissue evidence="3">Salivary glands</tissue>
    </source>
</reference>
<protein>
    <submittedName>
        <fullName evidence="3">TIL domain containing protein</fullName>
    </submittedName>
</protein>
<dbReference type="InterPro" id="IPR002919">
    <property type="entry name" value="TIL_dom"/>
</dbReference>